<dbReference type="KEGG" id="smo:SELMODRAFT_422925"/>
<reference evidence="1 2" key="1">
    <citation type="journal article" date="2011" name="Science">
        <title>The Selaginella genome identifies genetic changes associated with the evolution of vascular plants.</title>
        <authorList>
            <person name="Banks J.A."/>
            <person name="Nishiyama T."/>
            <person name="Hasebe M."/>
            <person name="Bowman J.L."/>
            <person name="Gribskov M."/>
            <person name="dePamphilis C."/>
            <person name="Albert V.A."/>
            <person name="Aono N."/>
            <person name="Aoyama T."/>
            <person name="Ambrose B.A."/>
            <person name="Ashton N.W."/>
            <person name="Axtell M.J."/>
            <person name="Barker E."/>
            <person name="Barker M.S."/>
            <person name="Bennetzen J.L."/>
            <person name="Bonawitz N.D."/>
            <person name="Chapple C."/>
            <person name="Cheng C."/>
            <person name="Correa L.G."/>
            <person name="Dacre M."/>
            <person name="DeBarry J."/>
            <person name="Dreyer I."/>
            <person name="Elias M."/>
            <person name="Engstrom E.M."/>
            <person name="Estelle M."/>
            <person name="Feng L."/>
            <person name="Finet C."/>
            <person name="Floyd S.K."/>
            <person name="Frommer W.B."/>
            <person name="Fujita T."/>
            <person name="Gramzow L."/>
            <person name="Gutensohn M."/>
            <person name="Harholt J."/>
            <person name="Hattori M."/>
            <person name="Heyl A."/>
            <person name="Hirai T."/>
            <person name="Hiwatashi Y."/>
            <person name="Ishikawa M."/>
            <person name="Iwata M."/>
            <person name="Karol K.G."/>
            <person name="Koehler B."/>
            <person name="Kolukisaoglu U."/>
            <person name="Kubo M."/>
            <person name="Kurata T."/>
            <person name="Lalonde S."/>
            <person name="Li K."/>
            <person name="Li Y."/>
            <person name="Litt A."/>
            <person name="Lyons E."/>
            <person name="Manning G."/>
            <person name="Maruyama T."/>
            <person name="Michael T.P."/>
            <person name="Mikami K."/>
            <person name="Miyazaki S."/>
            <person name="Morinaga S."/>
            <person name="Murata T."/>
            <person name="Mueller-Roeber B."/>
            <person name="Nelson D.R."/>
            <person name="Obara M."/>
            <person name="Oguri Y."/>
            <person name="Olmstead R.G."/>
            <person name="Onodera N."/>
            <person name="Petersen B.L."/>
            <person name="Pils B."/>
            <person name="Prigge M."/>
            <person name="Rensing S.A."/>
            <person name="Riano-Pachon D.M."/>
            <person name="Roberts A.W."/>
            <person name="Sato Y."/>
            <person name="Scheller H.V."/>
            <person name="Schulz B."/>
            <person name="Schulz C."/>
            <person name="Shakirov E.V."/>
            <person name="Shibagaki N."/>
            <person name="Shinohara N."/>
            <person name="Shippen D.E."/>
            <person name="Soerensen I."/>
            <person name="Sotooka R."/>
            <person name="Sugimoto N."/>
            <person name="Sugita M."/>
            <person name="Sumikawa N."/>
            <person name="Tanurdzic M."/>
            <person name="Theissen G."/>
            <person name="Ulvskov P."/>
            <person name="Wakazuki S."/>
            <person name="Weng J.K."/>
            <person name="Willats W.W."/>
            <person name="Wipf D."/>
            <person name="Wolf P.G."/>
            <person name="Yang L."/>
            <person name="Zimmer A.D."/>
            <person name="Zhu Q."/>
            <person name="Mitros T."/>
            <person name="Hellsten U."/>
            <person name="Loque D."/>
            <person name="Otillar R."/>
            <person name="Salamov A."/>
            <person name="Schmutz J."/>
            <person name="Shapiro H."/>
            <person name="Lindquist E."/>
            <person name="Lucas S."/>
            <person name="Rokhsar D."/>
            <person name="Grigoriev I.V."/>
        </authorList>
    </citation>
    <scope>NUCLEOTIDE SEQUENCE [LARGE SCALE GENOMIC DNA]</scope>
</reference>
<keyword evidence="2" id="KW-1185">Reference proteome</keyword>
<evidence type="ECO:0000313" key="1">
    <source>
        <dbReference type="EMBL" id="EFJ15247.1"/>
    </source>
</evidence>
<accession>D8SK00</accession>
<protein>
    <submittedName>
        <fullName evidence="1">Uncharacterized protein</fullName>
    </submittedName>
</protein>
<organism evidence="2">
    <name type="scientific">Selaginella moellendorffii</name>
    <name type="common">Spikemoss</name>
    <dbReference type="NCBI Taxonomy" id="88036"/>
    <lineage>
        <taxon>Eukaryota</taxon>
        <taxon>Viridiplantae</taxon>
        <taxon>Streptophyta</taxon>
        <taxon>Embryophyta</taxon>
        <taxon>Tracheophyta</taxon>
        <taxon>Lycopodiopsida</taxon>
        <taxon>Selaginellales</taxon>
        <taxon>Selaginellaceae</taxon>
        <taxon>Selaginella</taxon>
    </lineage>
</organism>
<name>D8SK00_SELML</name>
<dbReference type="InParanoid" id="D8SK00"/>
<dbReference type="HOGENOM" id="CLU_1130677_0_0_1"/>
<dbReference type="EMBL" id="GL377624">
    <property type="protein sequence ID" value="EFJ15247.1"/>
    <property type="molecule type" value="Genomic_DNA"/>
</dbReference>
<proteinExistence type="predicted"/>
<dbReference type="Gramene" id="EFJ15247">
    <property type="protein sequence ID" value="EFJ15247"/>
    <property type="gene ID" value="SELMODRAFT_422925"/>
</dbReference>
<gene>
    <name evidence="1" type="ORF">SELMODRAFT_422925</name>
</gene>
<sequence length="246" mass="28111">MESLLEGFEMKQSRSSSAKHLDIGGVRRVSGLCGTQKQITDVVQYIEERLDEVWKRFKPRNVLKNSKMRLPVRIKHRVGASIHQENEFERFLALLSNRQVMSSSSATYRPYTGGSSYGVWKRKRTRPMASDGRFNVTSAQIEEPEEAIDLVRWRGINETSPRKIFGSVRRSGMDYNVVLGRDLDCIILLKFCCFALPDFPHSTKPRMAAEAMRNVLAIKGELQRIARVTEDAIGDTLTGFRLDELR</sequence>
<dbReference type="AlphaFoldDB" id="D8SK00"/>
<dbReference type="Proteomes" id="UP000001514">
    <property type="component" value="Unassembled WGS sequence"/>
</dbReference>
<evidence type="ECO:0000313" key="2">
    <source>
        <dbReference type="Proteomes" id="UP000001514"/>
    </source>
</evidence>